<dbReference type="AlphaFoldDB" id="A0A1G6CKB6"/>
<keyword evidence="3" id="KW-1185">Reference proteome</keyword>
<reference evidence="2 3" key="1">
    <citation type="submission" date="2016-10" db="EMBL/GenBank/DDBJ databases">
        <authorList>
            <person name="de Groot N.N."/>
        </authorList>
    </citation>
    <scope>NUCLEOTIDE SEQUENCE [LARGE SCALE GENOMIC DNA]</scope>
    <source>
        <strain evidence="2 3">DSM 3217</strain>
    </source>
</reference>
<evidence type="ECO:0000313" key="2">
    <source>
        <dbReference type="EMBL" id="SDB33321.1"/>
    </source>
</evidence>
<keyword evidence="1" id="KW-0732">Signal</keyword>
<gene>
    <name evidence="2" type="ORF">SAMN02910417_02470</name>
</gene>
<name>A0A1G6CKB6_EUBOX</name>
<dbReference type="OrthoDB" id="2360904at2"/>
<organism evidence="2 3">
    <name type="scientific">Eubacterium oxidoreducens</name>
    <dbReference type="NCBI Taxonomy" id="1732"/>
    <lineage>
        <taxon>Bacteria</taxon>
        <taxon>Bacillati</taxon>
        <taxon>Bacillota</taxon>
        <taxon>Clostridia</taxon>
        <taxon>Eubacteriales</taxon>
        <taxon>Eubacteriaceae</taxon>
        <taxon>Eubacterium</taxon>
    </lineage>
</organism>
<feature type="signal peptide" evidence="1">
    <location>
        <begin position="1"/>
        <end position="25"/>
    </location>
</feature>
<dbReference type="Proteomes" id="UP000199228">
    <property type="component" value="Unassembled WGS sequence"/>
</dbReference>
<dbReference type="STRING" id="1732.SAMN02910417_02470"/>
<proteinExistence type="predicted"/>
<evidence type="ECO:0000313" key="3">
    <source>
        <dbReference type="Proteomes" id="UP000199228"/>
    </source>
</evidence>
<evidence type="ECO:0000256" key="1">
    <source>
        <dbReference type="SAM" id="SignalP"/>
    </source>
</evidence>
<dbReference type="EMBL" id="FMXR01000021">
    <property type="protein sequence ID" value="SDB33321.1"/>
    <property type="molecule type" value="Genomic_DNA"/>
</dbReference>
<feature type="chain" id="PRO_5011454840" evidence="1">
    <location>
        <begin position="26"/>
        <end position="129"/>
    </location>
</feature>
<protein>
    <submittedName>
        <fullName evidence="2">Uncharacterized protein</fullName>
    </submittedName>
</protein>
<sequence>MKKLKLFSILLCIIFLLSFSLTVYAAEKPFTYNFRHELTMNGHFKAKKSSATFSIHTTTNKSSSNYFTIKQFKYHPFNNNEYVTKKTIYCKKNSDGDCSFSTKKDTSYTYEFWKVENGKYIVGSGTLKY</sequence>
<accession>A0A1G6CKB6</accession>